<evidence type="ECO:0000313" key="3">
    <source>
        <dbReference type="EMBL" id="RTE53106.1"/>
    </source>
</evidence>
<comment type="caution">
    <text evidence="3">The sequence shown here is derived from an EMBL/GenBank/DDBJ whole genome shotgun (WGS) entry which is preliminary data.</text>
</comment>
<protein>
    <recommendedName>
        <fullName evidence="2">2TM domain-containing protein</fullName>
    </recommendedName>
</protein>
<dbReference type="Pfam" id="PF13239">
    <property type="entry name" value="2TM"/>
    <property type="match status" value="1"/>
</dbReference>
<keyword evidence="1" id="KW-1133">Transmembrane helix</keyword>
<sequence>MDTEPKDYENYVRAKKRVDNIKNFYAHLVIYLLMNILLFAFKGAILNFLKSKGVVDQGFLNWVEWNLIFIPILWGIVLAVTGLYFLKLKPRFFREWEERQIKKYMKE</sequence>
<keyword evidence="4" id="KW-1185">Reference proteome</keyword>
<proteinExistence type="predicted"/>
<gene>
    <name evidence="3" type="ORF">EHW67_13070</name>
</gene>
<evidence type="ECO:0000256" key="1">
    <source>
        <dbReference type="SAM" id="Phobius"/>
    </source>
</evidence>
<keyword evidence="1" id="KW-0812">Transmembrane</keyword>
<dbReference type="EMBL" id="RQPJ01000008">
    <property type="protein sequence ID" value="RTE53106.1"/>
    <property type="molecule type" value="Genomic_DNA"/>
</dbReference>
<reference evidence="3 4" key="1">
    <citation type="submission" date="2018-11" db="EMBL/GenBank/DDBJ databases">
        <title>Arenibacter aquaticus sp.nov., a marine bacterium isolated from surface seawater in the South China Sea.</title>
        <authorList>
            <person name="Guo J."/>
            <person name="Sun J."/>
        </authorList>
    </citation>
    <scope>NUCLEOTIDE SEQUENCE [LARGE SCALE GENOMIC DNA]</scope>
    <source>
        <strain evidence="3 4">GUO666</strain>
    </source>
</reference>
<feature type="domain" description="2TM" evidence="2">
    <location>
        <begin position="13"/>
        <end position="106"/>
    </location>
</feature>
<dbReference type="InterPro" id="IPR025698">
    <property type="entry name" value="2TM_dom"/>
</dbReference>
<accession>A0A3S0ADK7</accession>
<feature type="transmembrane region" description="Helical" evidence="1">
    <location>
        <begin position="65"/>
        <end position="86"/>
    </location>
</feature>
<name>A0A3S0ADK7_9FLAO</name>
<dbReference type="RefSeq" id="WP_126162837.1">
    <property type="nucleotide sequence ID" value="NZ_RQPJ01000008.1"/>
</dbReference>
<keyword evidence="1" id="KW-0472">Membrane</keyword>
<evidence type="ECO:0000313" key="4">
    <source>
        <dbReference type="Proteomes" id="UP000267585"/>
    </source>
</evidence>
<evidence type="ECO:0000259" key="2">
    <source>
        <dbReference type="Pfam" id="PF13239"/>
    </source>
</evidence>
<feature type="transmembrane region" description="Helical" evidence="1">
    <location>
        <begin position="24"/>
        <end position="45"/>
    </location>
</feature>
<organism evidence="3 4">
    <name type="scientific">Arenibacter aquaticus</name>
    <dbReference type="NCBI Taxonomy" id="2489054"/>
    <lineage>
        <taxon>Bacteria</taxon>
        <taxon>Pseudomonadati</taxon>
        <taxon>Bacteroidota</taxon>
        <taxon>Flavobacteriia</taxon>
        <taxon>Flavobacteriales</taxon>
        <taxon>Flavobacteriaceae</taxon>
        <taxon>Arenibacter</taxon>
    </lineage>
</organism>
<dbReference type="OrthoDB" id="1495672at2"/>
<dbReference type="Proteomes" id="UP000267585">
    <property type="component" value="Unassembled WGS sequence"/>
</dbReference>
<dbReference type="AlphaFoldDB" id="A0A3S0ADK7"/>